<dbReference type="PANTHER" id="PTHR33993:SF14">
    <property type="entry name" value="GB|AAF24581.1"/>
    <property type="match status" value="1"/>
</dbReference>
<dbReference type="SUPFAM" id="SSF54593">
    <property type="entry name" value="Glyoxalase/Bleomycin resistance protein/Dihydroxybiphenyl dioxygenase"/>
    <property type="match status" value="1"/>
</dbReference>
<feature type="domain" description="VOC" evidence="1">
    <location>
        <begin position="7"/>
        <end position="119"/>
    </location>
</feature>
<evidence type="ECO:0000259" key="1">
    <source>
        <dbReference type="PROSITE" id="PS51819"/>
    </source>
</evidence>
<dbReference type="PROSITE" id="PS51819">
    <property type="entry name" value="VOC"/>
    <property type="match status" value="1"/>
</dbReference>
<gene>
    <name evidence="2" type="ORF">FUA24_17560</name>
</gene>
<comment type="caution">
    <text evidence="2">The sequence shown here is derived from an EMBL/GenBank/DDBJ whole genome shotgun (WGS) entry which is preliminary data.</text>
</comment>
<name>A0A5D0HJB0_9FLAO</name>
<dbReference type="InterPro" id="IPR029068">
    <property type="entry name" value="Glyas_Bleomycin-R_OHBP_Dase"/>
</dbReference>
<dbReference type="EMBL" id="VSDQ01000718">
    <property type="protein sequence ID" value="TYA71391.1"/>
    <property type="molecule type" value="Genomic_DNA"/>
</dbReference>
<dbReference type="AlphaFoldDB" id="A0A5D0HJB0"/>
<protein>
    <recommendedName>
        <fullName evidence="1">VOC domain-containing protein</fullName>
    </recommendedName>
</protein>
<evidence type="ECO:0000313" key="2">
    <source>
        <dbReference type="EMBL" id="TYA71391.1"/>
    </source>
</evidence>
<dbReference type="Pfam" id="PF00903">
    <property type="entry name" value="Glyoxalase"/>
    <property type="match status" value="1"/>
</dbReference>
<dbReference type="OrthoDB" id="9793039at2"/>
<dbReference type="RefSeq" id="WP_148544377.1">
    <property type="nucleotide sequence ID" value="NZ_VSDQ01000718.1"/>
</dbReference>
<evidence type="ECO:0000313" key="3">
    <source>
        <dbReference type="Proteomes" id="UP000323930"/>
    </source>
</evidence>
<reference evidence="2 3" key="1">
    <citation type="submission" date="2019-08" db="EMBL/GenBank/DDBJ databases">
        <title>Seonamhaeicola sediminis sp. nov., isolated from marine sediment.</title>
        <authorList>
            <person name="Cao W.R."/>
        </authorList>
    </citation>
    <scope>NUCLEOTIDE SEQUENCE [LARGE SCALE GENOMIC DNA]</scope>
    <source>
        <strain evidence="2 3">B011</strain>
    </source>
</reference>
<keyword evidence="3" id="KW-1185">Reference proteome</keyword>
<dbReference type="InterPro" id="IPR052164">
    <property type="entry name" value="Anthracycline_SecMetBiosynth"/>
</dbReference>
<dbReference type="InterPro" id="IPR037523">
    <property type="entry name" value="VOC_core"/>
</dbReference>
<dbReference type="Proteomes" id="UP000323930">
    <property type="component" value="Unassembled WGS sequence"/>
</dbReference>
<dbReference type="Gene3D" id="3.10.180.10">
    <property type="entry name" value="2,3-Dihydroxybiphenyl 1,2-Dioxygenase, domain 1"/>
    <property type="match status" value="2"/>
</dbReference>
<sequence length="245" mass="28496">MKINSNNIIFADLSTYTPKKSMQFYERVFGWNYYESDNYYSAFIGNKQVTGLYETPERFKQMRMPHFWMTYIQVNDINTCVKNAKALGGIIELEQTIGSFGKVALIRDPKGTGFTVYEGEYLKSTKTEKEINTLIWNELHVSNLTTVIPFYEGIFNWRFQSESNGLFNIYTAEQEHIADALEVKNEYKGKYEYWACVFGVSNLDETSEKILKNEGNLILDEGNRRLFTDNSGQAFFYIKDIKGRS</sequence>
<accession>A0A5D0HJB0</accession>
<organism evidence="2 3">
    <name type="scientific">Seonamhaeicola marinus</name>
    <dbReference type="NCBI Taxonomy" id="1912246"/>
    <lineage>
        <taxon>Bacteria</taxon>
        <taxon>Pseudomonadati</taxon>
        <taxon>Bacteroidota</taxon>
        <taxon>Flavobacteriia</taxon>
        <taxon>Flavobacteriales</taxon>
        <taxon>Flavobacteriaceae</taxon>
    </lineage>
</organism>
<dbReference type="InterPro" id="IPR004360">
    <property type="entry name" value="Glyas_Fos-R_dOase_dom"/>
</dbReference>
<dbReference type="PANTHER" id="PTHR33993">
    <property type="entry name" value="GLYOXALASE-RELATED"/>
    <property type="match status" value="1"/>
</dbReference>
<proteinExistence type="predicted"/>